<keyword evidence="3 4" id="KW-0663">Pyridoxal phosphate</keyword>
<name>A0A7V8V0X8_9BACT</name>
<dbReference type="EC" id="2.6.1.87" evidence="5"/>
<feature type="modified residue" description="N6-(pyridoxal phosphate)lysine" evidence="3">
    <location>
        <position position="186"/>
    </location>
</feature>
<reference evidence="5 6" key="1">
    <citation type="submission" date="2020-05" db="EMBL/GenBank/DDBJ databases">
        <title>Bremerella alba sp. nov., a novel planctomycete isolated from the surface of the macroalga Fucus spiralis.</title>
        <authorList>
            <person name="Godinho O."/>
            <person name="Botelho R."/>
            <person name="Albuquerque L."/>
            <person name="Wiegand S."/>
            <person name="Da Costa M.S."/>
            <person name="Lobo-Da-Cunha A."/>
            <person name="Jogler C."/>
            <person name="Lage O.M."/>
        </authorList>
    </citation>
    <scope>NUCLEOTIDE SEQUENCE [LARGE SCALE GENOMIC DNA]</scope>
    <source>
        <strain evidence="5 6">FF15</strain>
    </source>
</reference>
<dbReference type="Pfam" id="PF01041">
    <property type="entry name" value="DegT_DnrJ_EryC1"/>
    <property type="match status" value="1"/>
</dbReference>
<dbReference type="PANTHER" id="PTHR30244:SF34">
    <property type="entry name" value="DTDP-4-AMINO-4,6-DIDEOXYGALACTOSE TRANSAMINASE"/>
    <property type="match status" value="1"/>
</dbReference>
<protein>
    <submittedName>
        <fullName evidence="5">UDP-4-amino-4-deoxy-L-arabinose--oxoglutarate aminotransferase</fullName>
        <ecNumber evidence="5">2.6.1.87</ecNumber>
    </submittedName>
</protein>
<dbReference type="SUPFAM" id="SSF53383">
    <property type="entry name" value="PLP-dependent transferases"/>
    <property type="match status" value="1"/>
</dbReference>
<evidence type="ECO:0000256" key="3">
    <source>
        <dbReference type="PIRSR" id="PIRSR000390-2"/>
    </source>
</evidence>
<dbReference type="InterPro" id="IPR020026">
    <property type="entry name" value="PseC"/>
</dbReference>
<dbReference type="InterPro" id="IPR000653">
    <property type="entry name" value="DegT/StrS_aminotransferase"/>
</dbReference>
<dbReference type="Gene3D" id="3.90.1150.10">
    <property type="entry name" value="Aspartate Aminotransferase, domain 1"/>
    <property type="match status" value="1"/>
</dbReference>
<dbReference type="AlphaFoldDB" id="A0A7V8V0X8"/>
<dbReference type="GO" id="GO:0099620">
    <property type="term" value="F:UDP-4-amino-4-deoxy-L-arabinose aminotransferase"/>
    <property type="evidence" value="ECO:0007669"/>
    <property type="project" value="UniProtKB-EC"/>
</dbReference>
<dbReference type="NCBIfam" id="TIGR03588">
    <property type="entry name" value="PseC"/>
    <property type="match status" value="1"/>
</dbReference>
<dbReference type="PANTHER" id="PTHR30244">
    <property type="entry name" value="TRANSAMINASE"/>
    <property type="match status" value="1"/>
</dbReference>
<dbReference type="GO" id="GO:0000271">
    <property type="term" value="P:polysaccharide biosynthetic process"/>
    <property type="evidence" value="ECO:0007669"/>
    <property type="project" value="TreeGrafter"/>
</dbReference>
<dbReference type="Gene3D" id="3.40.640.10">
    <property type="entry name" value="Type I PLP-dependent aspartate aminotransferase-like (Major domain)"/>
    <property type="match status" value="1"/>
</dbReference>
<sequence>MIPYGRQQIEQPDIDAVIATLKSDWLTSGPCVEEFERQFADFVGARYAVAVNSGTAALHLATMAAGLGPDDRLITSPITFLASANCATYVGATPDFADVNRASRNLCPKALEANWLPDTKAVVAVDFAGQPCDIQGISEVARRRGAIVIEDACHGIGSATSQNGQVIRSGGSEWADITTFSFHPVKTMTTGEGGMLVTNSDALASKARILRNHGMTRDTNSFVGLGSEEQAFQPGPWYYEMQELGFNYRINDLQCALGLSQLSRLPQFIRRRQEIVAIYNEAFQDIEFLQTPAISPNVEPELVSWHLYSVEIDFDSIGISRNEFMINLREKGIGTQVHYIPVYLQPYYRQQYGYLPGKCPEAEAYFCRALSLPLYSAMTDNDVRTVVNGVTDMCEKANS</sequence>
<keyword evidence="5" id="KW-0032">Aminotransferase</keyword>
<dbReference type="GO" id="GO:0030170">
    <property type="term" value="F:pyridoxal phosphate binding"/>
    <property type="evidence" value="ECO:0007669"/>
    <property type="project" value="TreeGrafter"/>
</dbReference>
<feature type="active site" description="Proton acceptor" evidence="2">
    <location>
        <position position="186"/>
    </location>
</feature>
<keyword evidence="5" id="KW-0808">Transferase</keyword>
<evidence type="ECO:0000256" key="2">
    <source>
        <dbReference type="PIRSR" id="PIRSR000390-1"/>
    </source>
</evidence>
<gene>
    <name evidence="5" type="primary">arnB_1</name>
    <name evidence="5" type="ORF">HOV93_00590</name>
</gene>
<dbReference type="InterPro" id="IPR015421">
    <property type="entry name" value="PyrdxlP-dep_Trfase_major"/>
</dbReference>
<keyword evidence="6" id="KW-1185">Reference proteome</keyword>
<dbReference type="RefSeq" id="WP_207394451.1">
    <property type="nucleotide sequence ID" value="NZ_JABRWO010000001.1"/>
</dbReference>
<dbReference type="InterPro" id="IPR015422">
    <property type="entry name" value="PyrdxlP-dep_Trfase_small"/>
</dbReference>
<evidence type="ECO:0000256" key="1">
    <source>
        <dbReference type="ARBA" id="ARBA00037999"/>
    </source>
</evidence>
<dbReference type="CDD" id="cd00616">
    <property type="entry name" value="AHBA_syn"/>
    <property type="match status" value="1"/>
</dbReference>
<dbReference type="InterPro" id="IPR015424">
    <property type="entry name" value="PyrdxlP-dep_Trfase"/>
</dbReference>
<organism evidence="5 6">
    <name type="scientific">Bremerella alba</name>
    <dbReference type="NCBI Taxonomy" id="980252"/>
    <lineage>
        <taxon>Bacteria</taxon>
        <taxon>Pseudomonadati</taxon>
        <taxon>Planctomycetota</taxon>
        <taxon>Planctomycetia</taxon>
        <taxon>Pirellulales</taxon>
        <taxon>Pirellulaceae</taxon>
        <taxon>Bremerella</taxon>
    </lineage>
</organism>
<evidence type="ECO:0000313" key="5">
    <source>
        <dbReference type="EMBL" id="MBA2112918.1"/>
    </source>
</evidence>
<accession>A0A7V8V0X8</accession>
<comment type="similarity">
    <text evidence="1 4">Belongs to the DegT/DnrJ/EryC1 family.</text>
</comment>
<dbReference type="PIRSF" id="PIRSF000390">
    <property type="entry name" value="PLP_StrS"/>
    <property type="match status" value="1"/>
</dbReference>
<evidence type="ECO:0000256" key="4">
    <source>
        <dbReference type="RuleBase" id="RU004508"/>
    </source>
</evidence>
<dbReference type="EMBL" id="JABRWO010000001">
    <property type="protein sequence ID" value="MBA2112918.1"/>
    <property type="molecule type" value="Genomic_DNA"/>
</dbReference>
<dbReference type="Proteomes" id="UP000551616">
    <property type="component" value="Unassembled WGS sequence"/>
</dbReference>
<proteinExistence type="inferred from homology"/>
<evidence type="ECO:0000313" key="6">
    <source>
        <dbReference type="Proteomes" id="UP000551616"/>
    </source>
</evidence>
<comment type="caution">
    <text evidence="5">The sequence shown here is derived from an EMBL/GenBank/DDBJ whole genome shotgun (WGS) entry which is preliminary data.</text>
</comment>